<sequence>MRAEIDKMNTQIESLTSIIKVLQNAVFEKEQGCVRNADIGEENDLEPPSGKASCTAHQSTPGDDPNIGILCKLAVATKENIVASGKVYYDCGPDSLLHGIPLGKGNLRVSVLIPIQPDVEVPIPTEEVQTVLDAQGVHIAWPASLVLYETKVQ</sequence>
<feature type="region of interest" description="Disordered" evidence="1">
    <location>
        <begin position="40"/>
        <end position="60"/>
    </location>
</feature>
<protein>
    <recommendedName>
        <fullName evidence="2">DUF8039 domain-containing protein</fullName>
    </recommendedName>
</protein>
<keyword evidence="4" id="KW-1185">Reference proteome</keyword>
<dbReference type="InterPro" id="IPR058352">
    <property type="entry name" value="DUF8039"/>
</dbReference>
<dbReference type="OrthoDB" id="1731907at2759"/>
<name>A0A2P5C8B4_TREOI</name>
<proteinExistence type="predicted"/>
<dbReference type="AlphaFoldDB" id="A0A2P5C8B4"/>
<dbReference type="Pfam" id="PF26133">
    <property type="entry name" value="DUF8039"/>
    <property type="match status" value="1"/>
</dbReference>
<gene>
    <name evidence="3" type="ORF">TorRG33x02_294220</name>
</gene>
<evidence type="ECO:0000313" key="4">
    <source>
        <dbReference type="Proteomes" id="UP000237000"/>
    </source>
</evidence>
<evidence type="ECO:0000313" key="3">
    <source>
        <dbReference type="EMBL" id="PON57244.1"/>
    </source>
</evidence>
<feature type="domain" description="DUF8039" evidence="2">
    <location>
        <begin position="70"/>
        <end position="147"/>
    </location>
</feature>
<evidence type="ECO:0000256" key="1">
    <source>
        <dbReference type="SAM" id="MobiDB-lite"/>
    </source>
</evidence>
<accession>A0A2P5C8B4</accession>
<dbReference type="Proteomes" id="UP000237000">
    <property type="component" value="Unassembled WGS sequence"/>
</dbReference>
<organism evidence="3 4">
    <name type="scientific">Trema orientale</name>
    <name type="common">Charcoal tree</name>
    <name type="synonym">Celtis orientalis</name>
    <dbReference type="NCBI Taxonomy" id="63057"/>
    <lineage>
        <taxon>Eukaryota</taxon>
        <taxon>Viridiplantae</taxon>
        <taxon>Streptophyta</taxon>
        <taxon>Embryophyta</taxon>
        <taxon>Tracheophyta</taxon>
        <taxon>Spermatophyta</taxon>
        <taxon>Magnoliopsida</taxon>
        <taxon>eudicotyledons</taxon>
        <taxon>Gunneridae</taxon>
        <taxon>Pentapetalae</taxon>
        <taxon>rosids</taxon>
        <taxon>fabids</taxon>
        <taxon>Rosales</taxon>
        <taxon>Cannabaceae</taxon>
        <taxon>Trema</taxon>
    </lineage>
</organism>
<dbReference type="EMBL" id="JXTC01000399">
    <property type="protein sequence ID" value="PON57244.1"/>
    <property type="molecule type" value="Genomic_DNA"/>
</dbReference>
<comment type="caution">
    <text evidence="3">The sequence shown here is derived from an EMBL/GenBank/DDBJ whole genome shotgun (WGS) entry which is preliminary data.</text>
</comment>
<evidence type="ECO:0000259" key="2">
    <source>
        <dbReference type="Pfam" id="PF26133"/>
    </source>
</evidence>
<dbReference type="InParanoid" id="A0A2P5C8B4"/>
<reference evidence="4" key="1">
    <citation type="submission" date="2016-06" db="EMBL/GenBank/DDBJ databases">
        <title>Parallel loss of symbiosis genes in relatives of nitrogen-fixing non-legume Parasponia.</title>
        <authorList>
            <person name="Van Velzen R."/>
            <person name="Holmer R."/>
            <person name="Bu F."/>
            <person name="Rutten L."/>
            <person name="Van Zeijl A."/>
            <person name="Liu W."/>
            <person name="Santuari L."/>
            <person name="Cao Q."/>
            <person name="Sharma T."/>
            <person name="Shen D."/>
            <person name="Roswanjaya Y."/>
            <person name="Wardhani T."/>
            <person name="Kalhor M.S."/>
            <person name="Jansen J."/>
            <person name="Van den Hoogen J."/>
            <person name="Gungor B."/>
            <person name="Hartog M."/>
            <person name="Hontelez J."/>
            <person name="Verver J."/>
            <person name="Yang W.-C."/>
            <person name="Schijlen E."/>
            <person name="Repin R."/>
            <person name="Schilthuizen M."/>
            <person name="Schranz E."/>
            <person name="Heidstra R."/>
            <person name="Miyata K."/>
            <person name="Fedorova E."/>
            <person name="Kohlen W."/>
            <person name="Bisseling T."/>
            <person name="Smit S."/>
            <person name="Geurts R."/>
        </authorList>
    </citation>
    <scope>NUCLEOTIDE SEQUENCE [LARGE SCALE GENOMIC DNA]</scope>
    <source>
        <strain evidence="4">cv. RG33-2</strain>
    </source>
</reference>